<organism evidence="1 2">
    <name type="scientific">Acaulospora colombiana</name>
    <dbReference type="NCBI Taxonomy" id="27376"/>
    <lineage>
        <taxon>Eukaryota</taxon>
        <taxon>Fungi</taxon>
        <taxon>Fungi incertae sedis</taxon>
        <taxon>Mucoromycota</taxon>
        <taxon>Glomeromycotina</taxon>
        <taxon>Glomeromycetes</taxon>
        <taxon>Diversisporales</taxon>
        <taxon>Acaulosporaceae</taxon>
        <taxon>Acaulospora</taxon>
    </lineage>
</organism>
<name>A0ACA9R359_9GLOM</name>
<feature type="non-terminal residue" evidence="1">
    <location>
        <position position="168"/>
    </location>
</feature>
<proteinExistence type="predicted"/>
<dbReference type="EMBL" id="CAJVPT010067206">
    <property type="protein sequence ID" value="CAG8774595.1"/>
    <property type="molecule type" value="Genomic_DNA"/>
</dbReference>
<dbReference type="Proteomes" id="UP000789525">
    <property type="component" value="Unassembled WGS sequence"/>
</dbReference>
<protein>
    <submittedName>
        <fullName evidence="1">10986_t:CDS:1</fullName>
    </submittedName>
</protein>
<reference evidence="1" key="1">
    <citation type="submission" date="2021-06" db="EMBL/GenBank/DDBJ databases">
        <authorList>
            <person name="Kallberg Y."/>
            <person name="Tangrot J."/>
            <person name="Rosling A."/>
        </authorList>
    </citation>
    <scope>NUCLEOTIDE SEQUENCE</scope>
    <source>
        <strain evidence="1">CL356</strain>
    </source>
</reference>
<gene>
    <name evidence="1" type="ORF">ACOLOM_LOCUS14014</name>
</gene>
<comment type="caution">
    <text evidence="1">The sequence shown here is derived from an EMBL/GenBank/DDBJ whole genome shotgun (WGS) entry which is preliminary data.</text>
</comment>
<feature type="non-terminal residue" evidence="1">
    <location>
        <position position="1"/>
    </location>
</feature>
<evidence type="ECO:0000313" key="2">
    <source>
        <dbReference type="Proteomes" id="UP000789525"/>
    </source>
</evidence>
<evidence type="ECO:0000313" key="1">
    <source>
        <dbReference type="EMBL" id="CAG8774595.1"/>
    </source>
</evidence>
<accession>A0ACA9R359</accession>
<sequence>APEEALGLQLQFDHQEEHVHLDSICLTVTEEMSRLDDLEAGVFDSWDEEEEANALFGGDSFTEDDVFHSGNSQGDEDERIRQLCDGLGILEQVGGTSQTAKKGVNIGFNDNVGIGFPPGLHSDMPPPPLSPTKKLHHLQQESQRRPSFYIPRDEPDLEAGLLAAMSGT</sequence>
<keyword evidence="2" id="KW-1185">Reference proteome</keyword>